<dbReference type="InterPro" id="IPR036504">
    <property type="entry name" value="CGI121/TPRKB_sf"/>
</dbReference>
<dbReference type="AlphaFoldDB" id="A0AAD9P848"/>
<reference evidence="6" key="1">
    <citation type="journal article" date="2023" name="Mol. Biol. Evol.">
        <title>Third-Generation Sequencing Reveals the Adaptive Role of the Epigenome in Three Deep-Sea Polychaetes.</title>
        <authorList>
            <person name="Perez M."/>
            <person name="Aroh O."/>
            <person name="Sun Y."/>
            <person name="Lan Y."/>
            <person name="Juniper S.K."/>
            <person name="Young C.R."/>
            <person name="Angers B."/>
            <person name="Qian P.Y."/>
        </authorList>
    </citation>
    <scope>NUCLEOTIDE SEQUENCE</scope>
    <source>
        <strain evidence="6">R07B-5</strain>
    </source>
</reference>
<dbReference type="EMBL" id="JAODUO010000095">
    <property type="protein sequence ID" value="KAK2189840.1"/>
    <property type="molecule type" value="Genomic_DNA"/>
</dbReference>
<dbReference type="PANTHER" id="PTHR15840:SF10">
    <property type="entry name" value="EKC_KEOPS COMPLEX SUBUNIT TPRKB"/>
    <property type="match status" value="1"/>
</dbReference>
<dbReference type="SUPFAM" id="SSF143870">
    <property type="entry name" value="PF0523-like"/>
    <property type="match status" value="1"/>
</dbReference>
<name>A0AAD9P848_RIDPI</name>
<keyword evidence="4 5" id="KW-0539">Nucleus</keyword>
<accession>A0AAD9P848</accession>
<proteinExistence type="inferred from homology"/>
<dbReference type="GO" id="GO:0000408">
    <property type="term" value="C:EKC/KEOPS complex"/>
    <property type="evidence" value="ECO:0007669"/>
    <property type="project" value="TreeGrafter"/>
</dbReference>
<evidence type="ECO:0000256" key="3">
    <source>
        <dbReference type="ARBA" id="ARBA00022694"/>
    </source>
</evidence>
<organism evidence="6 7">
    <name type="scientific">Ridgeia piscesae</name>
    <name type="common">Tubeworm</name>
    <dbReference type="NCBI Taxonomy" id="27915"/>
    <lineage>
        <taxon>Eukaryota</taxon>
        <taxon>Metazoa</taxon>
        <taxon>Spiralia</taxon>
        <taxon>Lophotrochozoa</taxon>
        <taxon>Annelida</taxon>
        <taxon>Polychaeta</taxon>
        <taxon>Sedentaria</taxon>
        <taxon>Canalipalpata</taxon>
        <taxon>Sabellida</taxon>
        <taxon>Siboglinidae</taxon>
        <taxon>Ridgeia</taxon>
    </lineage>
</organism>
<evidence type="ECO:0000313" key="7">
    <source>
        <dbReference type="Proteomes" id="UP001209878"/>
    </source>
</evidence>
<dbReference type="Pfam" id="PF08617">
    <property type="entry name" value="CGI-121"/>
    <property type="match status" value="1"/>
</dbReference>
<dbReference type="GO" id="GO:0005829">
    <property type="term" value="C:cytosol"/>
    <property type="evidence" value="ECO:0007669"/>
    <property type="project" value="TreeGrafter"/>
</dbReference>
<evidence type="ECO:0000256" key="2">
    <source>
        <dbReference type="ARBA" id="ARBA00005546"/>
    </source>
</evidence>
<gene>
    <name evidence="6" type="ORF">NP493_95g00010</name>
</gene>
<keyword evidence="3" id="KW-0819">tRNA processing</keyword>
<dbReference type="PANTHER" id="PTHR15840">
    <property type="entry name" value="CGI-121 FAMILY MEMBER"/>
    <property type="match status" value="1"/>
</dbReference>
<dbReference type="GO" id="GO:0005634">
    <property type="term" value="C:nucleus"/>
    <property type="evidence" value="ECO:0007669"/>
    <property type="project" value="UniProtKB-SubCell"/>
</dbReference>
<comment type="caution">
    <text evidence="6">The sequence shown here is derived from an EMBL/GenBank/DDBJ whole genome shotgun (WGS) entry which is preliminary data.</text>
</comment>
<dbReference type="GO" id="GO:0002949">
    <property type="term" value="P:tRNA threonylcarbamoyladenosine modification"/>
    <property type="evidence" value="ECO:0007669"/>
    <property type="project" value="TreeGrafter"/>
</dbReference>
<comment type="subcellular location">
    <subcellularLocation>
        <location evidence="1">Nucleus</location>
    </subcellularLocation>
</comment>
<evidence type="ECO:0000256" key="4">
    <source>
        <dbReference type="ARBA" id="ARBA00023242"/>
    </source>
</evidence>
<dbReference type="Gene3D" id="3.30.2380.10">
    <property type="entry name" value="CGI121/TPRKB"/>
    <property type="match status" value="1"/>
</dbReference>
<keyword evidence="7" id="KW-1185">Reference proteome</keyword>
<sequence length="89" mass="9960">MISDAFRKFGMGDKDTSVLLVQIHSLGKGTLSEVAEHVQGEMVDLSRLQEVSDVNKIKKIYKVQEAELRVSTLLDAIVSRMTSKEFVSF</sequence>
<comment type="similarity">
    <text evidence="2 5">Belongs to the CGI121/TPRKB family.</text>
</comment>
<evidence type="ECO:0000313" key="6">
    <source>
        <dbReference type="EMBL" id="KAK2189840.1"/>
    </source>
</evidence>
<evidence type="ECO:0000256" key="1">
    <source>
        <dbReference type="ARBA" id="ARBA00004123"/>
    </source>
</evidence>
<protein>
    <submittedName>
        <fullName evidence="6">Uncharacterized protein</fullName>
    </submittedName>
</protein>
<evidence type="ECO:0000256" key="5">
    <source>
        <dbReference type="RuleBase" id="RU004398"/>
    </source>
</evidence>
<dbReference type="Proteomes" id="UP001209878">
    <property type="component" value="Unassembled WGS sequence"/>
</dbReference>
<dbReference type="InterPro" id="IPR013926">
    <property type="entry name" value="CGI121/TPRKB"/>
</dbReference>